<feature type="region of interest" description="Disordered" evidence="1">
    <location>
        <begin position="18"/>
        <end position="37"/>
    </location>
</feature>
<gene>
    <name evidence="3" type="ORF">IQ235_16600</name>
</gene>
<evidence type="ECO:0000259" key="2">
    <source>
        <dbReference type="Pfam" id="PF00005"/>
    </source>
</evidence>
<organism evidence="3 4">
    <name type="scientific">Zarconia navalis LEGE 11467</name>
    <dbReference type="NCBI Taxonomy" id="1828826"/>
    <lineage>
        <taxon>Bacteria</taxon>
        <taxon>Bacillati</taxon>
        <taxon>Cyanobacteriota</taxon>
        <taxon>Cyanophyceae</taxon>
        <taxon>Oscillatoriophycideae</taxon>
        <taxon>Oscillatoriales</taxon>
        <taxon>Oscillatoriales incertae sedis</taxon>
        <taxon>Zarconia</taxon>
        <taxon>Zarconia navalis</taxon>
    </lineage>
</organism>
<dbReference type="EMBL" id="JADEXN010000347">
    <property type="protein sequence ID" value="MBE9042394.1"/>
    <property type="molecule type" value="Genomic_DNA"/>
</dbReference>
<dbReference type="GO" id="GO:0016887">
    <property type="term" value="F:ATP hydrolysis activity"/>
    <property type="evidence" value="ECO:0007669"/>
    <property type="project" value="InterPro"/>
</dbReference>
<sequence>MAIGVVLENVYKSFSDRASATSRRSPDSKATDRTTPENASLTVLRRINLTVRSGEFMVLVGPSGCGKSTLLRLMAGLESLTGGNIWVGEQLVNDLPPKQRRMAMVFQNYALYPHLTVYDNLAFGLRH</sequence>
<feature type="domain" description="ABC transporter" evidence="2">
    <location>
        <begin position="44"/>
        <end position="120"/>
    </location>
</feature>
<dbReference type="GO" id="GO:0055052">
    <property type="term" value="C:ATP-binding cassette (ABC) transporter complex, substrate-binding subunit-containing"/>
    <property type="evidence" value="ECO:0007669"/>
    <property type="project" value="TreeGrafter"/>
</dbReference>
<dbReference type="Pfam" id="PF00005">
    <property type="entry name" value="ABC_tran"/>
    <property type="match status" value="1"/>
</dbReference>
<evidence type="ECO:0000313" key="3">
    <source>
        <dbReference type="EMBL" id="MBE9042394.1"/>
    </source>
</evidence>
<dbReference type="RefSeq" id="WP_319592609.1">
    <property type="nucleotide sequence ID" value="NZ_JADEXN010000347.1"/>
</dbReference>
<dbReference type="GO" id="GO:0005524">
    <property type="term" value="F:ATP binding"/>
    <property type="evidence" value="ECO:0007669"/>
    <property type="project" value="UniProtKB-KW"/>
</dbReference>
<dbReference type="PANTHER" id="PTHR43875">
    <property type="entry name" value="MALTODEXTRIN IMPORT ATP-BINDING PROTEIN MSMX"/>
    <property type="match status" value="1"/>
</dbReference>
<keyword evidence="3" id="KW-0067">ATP-binding</keyword>
<dbReference type="InterPro" id="IPR003439">
    <property type="entry name" value="ABC_transporter-like_ATP-bd"/>
</dbReference>
<keyword evidence="3" id="KW-0547">Nucleotide-binding</keyword>
<dbReference type="PANTHER" id="PTHR43875:SF1">
    <property type="entry name" value="OSMOPROTECTIVE COMPOUNDS UPTAKE ATP-BINDING PROTEIN GGTA"/>
    <property type="match status" value="1"/>
</dbReference>
<dbReference type="InterPro" id="IPR027417">
    <property type="entry name" value="P-loop_NTPase"/>
</dbReference>
<dbReference type="AlphaFoldDB" id="A0A928VY18"/>
<proteinExistence type="predicted"/>
<dbReference type="Gene3D" id="3.40.50.300">
    <property type="entry name" value="P-loop containing nucleotide triphosphate hydrolases"/>
    <property type="match status" value="1"/>
</dbReference>
<dbReference type="SUPFAM" id="SSF52540">
    <property type="entry name" value="P-loop containing nucleoside triphosphate hydrolases"/>
    <property type="match status" value="1"/>
</dbReference>
<feature type="non-terminal residue" evidence="3">
    <location>
        <position position="127"/>
    </location>
</feature>
<reference evidence="3" key="1">
    <citation type="submission" date="2020-10" db="EMBL/GenBank/DDBJ databases">
        <authorList>
            <person name="Castelo-Branco R."/>
            <person name="Eusebio N."/>
            <person name="Adriana R."/>
            <person name="Vieira A."/>
            <person name="Brugerolle De Fraissinette N."/>
            <person name="Rezende De Castro R."/>
            <person name="Schneider M.P."/>
            <person name="Vasconcelos V."/>
            <person name="Leao P.N."/>
        </authorList>
    </citation>
    <scope>NUCLEOTIDE SEQUENCE</scope>
    <source>
        <strain evidence="3">LEGE 11467</strain>
    </source>
</reference>
<protein>
    <submittedName>
        <fullName evidence="3">ABC transporter ATP-binding protein</fullName>
    </submittedName>
</protein>
<dbReference type="InterPro" id="IPR047641">
    <property type="entry name" value="ABC_transpr_MalK/UgpC-like"/>
</dbReference>
<evidence type="ECO:0000313" key="4">
    <source>
        <dbReference type="Proteomes" id="UP000621799"/>
    </source>
</evidence>
<name>A0A928VY18_9CYAN</name>
<dbReference type="Proteomes" id="UP000621799">
    <property type="component" value="Unassembled WGS sequence"/>
</dbReference>
<keyword evidence="4" id="KW-1185">Reference proteome</keyword>
<accession>A0A928VY18</accession>
<comment type="caution">
    <text evidence="3">The sequence shown here is derived from an EMBL/GenBank/DDBJ whole genome shotgun (WGS) entry which is preliminary data.</text>
</comment>
<evidence type="ECO:0000256" key="1">
    <source>
        <dbReference type="SAM" id="MobiDB-lite"/>
    </source>
</evidence>
<feature type="compositionally biased region" description="Basic and acidic residues" evidence="1">
    <location>
        <begin position="24"/>
        <end position="35"/>
    </location>
</feature>